<comment type="caution">
    <text evidence="5">The sequence shown here is derived from an EMBL/GenBank/DDBJ whole genome shotgun (WGS) entry which is preliminary data.</text>
</comment>
<dbReference type="InterPro" id="IPR036737">
    <property type="entry name" value="OmpA-like_sf"/>
</dbReference>
<feature type="domain" description="OmpA-like" evidence="4">
    <location>
        <begin position="261"/>
        <end position="375"/>
    </location>
</feature>
<dbReference type="InterPro" id="IPR007055">
    <property type="entry name" value="BON_dom"/>
</dbReference>
<dbReference type="CDD" id="cd07185">
    <property type="entry name" value="OmpA_C-like"/>
    <property type="match status" value="1"/>
</dbReference>
<dbReference type="OrthoDB" id="5166631at2"/>
<dbReference type="Gene3D" id="3.40.1520.20">
    <property type="match status" value="1"/>
</dbReference>
<dbReference type="Pfam" id="PF21923">
    <property type="entry name" value="BON_like"/>
    <property type="match status" value="1"/>
</dbReference>
<dbReference type="Proteomes" id="UP000030011">
    <property type="component" value="Unassembled WGS sequence"/>
</dbReference>
<sequence length="375" mass="36445">MDTPENRPITNSDSESARGALGADGTFGSTVRETTTTEWDTVTRRYRRGLGGPWWLALIGVPAILAAVGLGINGDDNDTDGAAGGSTSSQTTDGSGGASSASPSDASSANASATPFSLQRVGNDLTVKGVVPDDAAKTALLDDIKAKVPGVNIVDQVTVTAGAAAAPTAALGALADAAAAGGDFSFDFDGNALVLKGVAATEEAKAAAEAAAKSAFPDATIDNQLTVGSGAATPTPSASPSASASGGADAAGTAGCATLGADIKAITDASKLTFANNGTTLAASSQATVKAVAEKWKGCTTAKLVVTGYTSSPGSTATNLRISAARAAAVKKALEANGVTAANVASAGKGEANPIASNATTAGQNANRRVEITVG</sequence>
<dbReference type="AlphaFoldDB" id="A0A0A0JHI6"/>
<organism evidence="5 6">
    <name type="scientific">Knoellia subterranea KCTC 19937</name>
    <dbReference type="NCBI Taxonomy" id="1385521"/>
    <lineage>
        <taxon>Bacteria</taxon>
        <taxon>Bacillati</taxon>
        <taxon>Actinomycetota</taxon>
        <taxon>Actinomycetes</taxon>
        <taxon>Micrococcales</taxon>
        <taxon>Intrasporangiaceae</taxon>
        <taxon>Knoellia</taxon>
    </lineage>
</organism>
<evidence type="ECO:0000256" key="3">
    <source>
        <dbReference type="SAM" id="Phobius"/>
    </source>
</evidence>
<accession>A0A0A0JHI6</accession>
<evidence type="ECO:0000313" key="6">
    <source>
        <dbReference type="Proteomes" id="UP000030011"/>
    </source>
</evidence>
<dbReference type="PANTHER" id="PTHR30329">
    <property type="entry name" value="STATOR ELEMENT OF FLAGELLAR MOTOR COMPLEX"/>
    <property type="match status" value="1"/>
</dbReference>
<evidence type="ECO:0000256" key="1">
    <source>
        <dbReference type="PROSITE-ProRule" id="PRU00473"/>
    </source>
</evidence>
<dbReference type="InterPro" id="IPR054121">
    <property type="entry name" value="ArfA_BON-like"/>
</dbReference>
<dbReference type="PROSITE" id="PS51123">
    <property type="entry name" value="OMPA_2"/>
    <property type="match status" value="1"/>
</dbReference>
<dbReference type="EMBL" id="AVPK01000014">
    <property type="protein sequence ID" value="KGN36219.1"/>
    <property type="molecule type" value="Genomic_DNA"/>
</dbReference>
<dbReference type="eggNOG" id="COG2885">
    <property type="taxonomic scope" value="Bacteria"/>
</dbReference>
<dbReference type="InterPro" id="IPR006665">
    <property type="entry name" value="OmpA-like"/>
</dbReference>
<feature type="transmembrane region" description="Helical" evidence="3">
    <location>
        <begin position="54"/>
        <end position="72"/>
    </location>
</feature>
<feature type="region of interest" description="Disordered" evidence="2">
    <location>
        <begin position="1"/>
        <end position="36"/>
    </location>
</feature>
<keyword evidence="6" id="KW-1185">Reference proteome</keyword>
<keyword evidence="3" id="KW-0812">Transmembrane</keyword>
<dbReference type="STRING" id="1385521.N803_04985"/>
<keyword evidence="1 3" id="KW-0472">Membrane</keyword>
<dbReference type="PANTHER" id="PTHR30329:SF21">
    <property type="entry name" value="LIPOPROTEIN YIAD-RELATED"/>
    <property type="match status" value="1"/>
</dbReference>
<reference evidence="5 6" key="1">
    <citation type="submission" date="2013-08" db="EMBL/GenBank/DDBJ databases">
        <title>The genome sequence of Knoellia subterranea.</title>
        <authorList>
            <person name="Zhu W."/>
            <person name="Wang G."/>
        </authorList>
    </citation>
    <scope>NUCLEOTIDE SEQUENCE [LARGE SCALE GENOMIC DNA]</scope>
    <source>
        <strain evidence="5 6">KCTC 19937</strain>
    </source>
</reference>
<dbReference type="Gene3D" id="3.30.1330.60">
    <property type="entry name" value="OmpA-like domain"/>
    <property type="match status" value="1"/>
</dbReference>
<protein>
    <recommendedName>
        <fullName evidence="4">OmpA-like domain-containing protein</fullName>
    </recommendedName>
</protein>
<dbReference type="GO" id="GO:0016020">
    <property type="term" value="C:membrane"/>
    <property type="evidence" value="ECO:0007669"/>
    <property type="project" value="UniProtKB-UniRule"/>
</dbReference>
<dbReference type="Pfam" id="PF00691">
    <property type="entry name" value="OmpA"/>
    <property type="match status" value="1"/>
</dbReference>
<feature type="compositionally biased region" description="Low complexity" evidence="2">
    <location>
        <begin position="85"/>
        <end position="113"/>
    </location>
</feature>
<evidence type="ECO:0000259" key="4">
    <source>
        <dbReference type="PROSITE" id="PS51123"/>
    </source>
</evidence>
<dbReference type="InterPro" id="IPR050330">
    <property type="entry name" value="Bact_OuterMem_StrucFunc"/>
</dbReference>
<dbReference type="RefSeq" id="WP_035907268.1">
    <property type="nucleotide sequence ID" value="NZ_AVPK01000014.1"/>
</dbReference>
<keyword evidence="3" id="KW-1133">Transmembrane helix</keyword>
<evidence type="ECO:0000256" key="2">
    <source>
        <dbReference type="SAM" id="MobiDB-lite"/>
    </source>
</evidence>
<dbReference type="Pfam" id="PF04972">
    <property type="entry name" value="BON"/>
    <property type="match status" value="1"/>
</dbReference>
<evidence type="ECO:0000313" key="5">
    <source>
        <dbReference type="EMBL" id="KGN36219.1"/>
    </source>
</evidence>
<gene>
    <name evidence="5" type="ORF">N803_04985</name>
</gene>
<name>A0A0A0JHI6_9MICO</name>
<proteinExistence type="predicted"/>
<feature type="region of interest" description="Disordered" evidence="2">
    <location>
        <begin position="79"/>
        <end position="113"/>
    </location>
</feature>
<dbReference type="SUPFAM" id="SSF103088">
    <property type="entry name" value="OmpA-like"/>
    <property type="match status" value="1"/>
</dbReference>